<dbReference type="NCBIfam" id="TIGR03921">
    <property type="entry name" value="T7SS_mycosin"/>
    <property type="match status" value="1"/>
</dbReference>
<evidence type="ECO:0000256" key="1">
    <source>
        <dbReference type="ARBA" id="ARBA00004162"/>
    </source>
</evidence>
<dbReference type="AlphaFoldDB" id="A0AAC9PV54"/>
<dbReference type="PRINTS" id="PR00723">
    <property type="entry name" value="SUBTILISIN"/>
</dbReference>
<dbReference type="InterPro" id="IPR036852">
    <property type="entry name" value="Peptidase_S8/S53_dom_sf"/>
</dbReference>
<keyword evidence="5 13" id="KW-0812">Transmembrane</keyword>
<dbReference type="Proteomes" id="UP000185511">
    <property type="component" value="Chromosome"/>
</dbReference>
<evidence type="ECO:0000256" key="8">
    <source>
        <dbReference type="ARBA" id="ARBA00022989"/>
    </source>
</evidence>
<dbReference type="Gene3D" id="3.40.50.200">
    <property type="entry name" value="Peptidase S8/S53 domain"/>
    <property type="match status" value="1"/>
</dbReference>
<dbReference type="KEGG" id="acad:UA74_28075"/>
<dbReference type="InterPro" id="IPR022398">
    <property type="entry name" value="Peptidase_S8_His-AS"/>
</dbReference>
<dbReference type="EC" id="3.4.21.-" evidence="16"/>
<evidence type="ECO:0000256" key="11">
    <source>
        <dbReference type="RuleBase" id="RU003355"/>
    </source>
</evidence>
<gene>
    <name evidence="16" type="ORF">UA74_28075</name>
</gene>
<evidence type="ECO:0000256" key="4">
    <source>
        <dbReference type="ARBA" id="ARBA00022670"/>
    </source>
</evidence>
<dbReference type="InterPro" id="IPR023834">
    <property type="entry name" value="T7SS_pept_S8A_mycosin"/>
</dbReference>
<dbReference type="GO" id="GO:0005886">
    <property type="term" value="C:plasma membrane"/>
    <property type="evidence" value="ECO:0007669"/>
    <property type="project" value="UniProtKB-SubCell"/>
</dbReference>
<keyword evidence="3" id="KW-1003">Cell membrane</keyword>
<evidence type="ECO:0000256" key="5">
    <source>
        <dbReference type="ARBA" id="ARBA00022692"/>
    </source>
</evidence>
<name>A0AAC9PV54_9PSEU</name>
<feature type="transmembrane region" description="Helical" evidence="13">
    <location>
        <begin position="441"/>
        <end position="465"/>
    </location>
</feature>
<evidence type="ECO:0000256" key="10">
    <source>
        <dbReference type="PROSITE-ProRule" id="PRU01240"/>
    </source>
</evidence>
<keyword evidence="17" id="KW-1185">Reference proteome</keyword>
<dbReference type="InterPro" id="IPR050131">
    <property type="entry name" value="Peptidase_S8_subtilisin-like"/>
</dbReference>
<evidence type="ECO:0000259" key="15">
    <source>
        <dbReference type="Pfam" id="PF00082"/>
    </source>
</evidence>
<evidence type="ECO:0000256" key="12">
    <source>
        <dbReference type="SAM" id="MobiDB-lite"/>
    </source>
</evidence>
<comment type="similarity">
    <text evidence="2 10 11">Belongs to the peptidase S8 family.</text>
</comment>
<evidence type="ECO:0000256" key="6">
    <source>
        <dbReference type="ARBA" id="ARBA00022801"/>
    </source>
</evidence>
<feature type="compositionally biased region" description="Polar residues" evidence="12">
    <location>
        <begin position="62"/>
        <end position="71"/>
    </location>
</feature>
<keyword evidence="14" id="KW-0732">Signal</keyword>
<feature type="region of interest" description="Disordered" evidence="12">
    <location>
        <begin position="50"/>
        <end position="73"/>
    </location>
</feature>
<evidence type="ECO:0000256" key="3">
    <source>
        <dbReference type="ARBA" id="ARBA00022475"/>
    </source>
</evidence>
<dbReference type="PROSITE" id="PS51892">
    <property type="entry name" value="SUBTILASE"/>
    <property type="match status" value="1"/>
</dbReference>
<evidence type="ECO:0000313" key="17">
    <source>
        <dbReference type="Proteomes" id="UP000185511"/>
    </source>
</evidence>
<feature type="domain" description="Peptidase S8/S53" evidence="15">
    <location>
        <begin position="113"/>
        <end position="403"/>
    </location>
</feature>
<dbReference type="InterPro" id="IPR023827">
    <property type="entry name" value="Peptidase_S8_Asp-AS"/>
</dbReference>
<dbReference type="GO" id="GO:0006508">
    <property type="term" value="P:proteolysis"/>
    <property type="evidence" value="ECO:0007669"/>
    <property type="project" value="UniProtKB-KW"/>
</dbReference>
<feature type="active site" description="Charge relay system" evidence="10">
    <location>
        <position position="152"/>
    </location>
</feature>
<keyword evidence="9 13" id="KW-0472">Membrane</keyword>
<organism evidence="16 17">
    <name type="scientific">Actinoalloteichus fjordicus</name>
    <dbReference type="NCBI Taxonomy" id="1612552"/>
    <lineage>
        <taxon>Bacteria</taxon>
        <taxon>Bacillati</taxon>
        <taxon>Actinomycetota</taxon>
        <taxon>Actinomycetes</taxon>
        <taxon>Pseudonocardiales</taxon>
        <taxon>Pseudonocardiaceae</taxon>
        <taxon>Actinoalloteichus</taxon>
    </lineage>
</organism>
<keyword evidence="8 13" id="KW-1133">Transmembrane helix</keyword>
<feature type="active site" description="Charge relay system" evidence="10">
    <location>
        <position position="354"/>
    </location>
</feature>
<keyword evidence="7 10" id="KW-0720">Serine protease</keyword>
<keyword evidence="6 10" id="KW-0378">Hydrolase</keyword>
<dbReference type="SUPFAM" id="SSF52743">
    <property type="entry name" value="Subtilisin-like"/>
    <property type="match status" value="1"/>
</dbReference>
<evidence type="ECO:0000256" key="2">
    <source>
        <dbReference type="ARBA" id="ARBA00011073"/>
    </source>
</evidence>
<comment type="subcellular location">
    <subcellularLocation>
        <location evidence="1">Cell membrane</location>
        <topology evidence="1">Single-pass membrane protein</topology>
    </subcellularLocation>
</comment>
<feature type="chain" id="PRO_5042079092" evidence="14">
    <location>
        <begin position="37"/>
        <end position="477"/>
    </location>
</feature>
<evidence type="ECO:0000256" key="7">
    <source>
        <dbReference type="ARBA" id="ARBA00022825"/>
    </source>
</evidence>
<dbReference type="InterPro" id="IPR023828">
    <property type="entry name" value="Peptidase_S8_Ser-AS"/>
</dbReference>
<feature type="active site" description="Charge relay system" evidence="10">
    <location>
        <position position="120"/>
    </location>
</feature>
<accession>A0AAC9PV54</accession>
<reference evidence="17" key="1">
    <citation type="submission" date="2016-06" db="EMBL/GenBank/DDBJ databases">
        <title>Complete genome sequence of Actinoalloteichus fjordicus DSM 46855 (=ADI127-17), type strain of the new species Actinoalloteichus fjordicus.</title>
        <authorList>
            <person name="Ruckert C."/>
            <person name="Nouioui I."/>
            <person name="Willmese J."/>
            <person name="van Wezel G."/>
            <person name="Klenk H.-P."/>
            <person name="Kalinowski J."/>
            <person name="Zotchev S.B."/>
        </authorList>
    </citation>
    <scope>NUCLEOTIDE SEQUENCE [LARGE SCALE GENOMIC DNA]</scope>
    <source>
        <strain evidence="17">ADI127-7</strain>
    </source>
</reference>
<evidence type="ECO:0000313" key="16">
    <source>
        <dbReference type="EMBL" id="APU17616.1"/>
    </source>
</evidence>
<dbReference type="PROSITE" id="PS00136">
    <property type="entry name" value="SUBTILASE_ASP"/>
    <property type="match status" value="1"/>
</dbReference>
<proteinExistence type="inferred from homology"/>
<dbReference type="PROSITE" id="PS00137">
    <property type="entry name" value="SUBTILASE_HIS"/>
    <property type="match status" value="1"/>
</dbReference>
<dbReference type="InterPro" id="IPR000209">
    <property type="entry name" value="Peptidase_S8/S53_dom"/>
</dbReference>
<dbReference type="Pfam" id="PF00082">
    <property type="entry name" value="Peptidase_S8"/>
    <property type="match status" value="1"/>
</dbReference>
<dbReference type="PANTHER" id="PTHR43806:SF11">
    <property type="entry name" value="CEREVISIN-RELATED"/>
    <property type="match status" value="1"/>
</dbReference>
<dbReference type="InterPro" id="IPR015500">
    <property type="entry name" value="Peptidase_S8_subtilisin-rel"/>
</dbReference>
<protein>
    <submittedName>
        <fullName evidence="16">Type VII secretion-associated serine protease mycosin</fullName>
        <ecNumber evidence="16">3.4.21.-</ecNumber>
    </submittedName>
</protein>
<dbReference type="PROSITE" id="PS00138">
    <property type="entry name" value="SUBTILASE_SER"/>
    <property type="match status" value="1"/>
</dbReference>
<evidence type="ECO:0000256" key="14">
    <source>
        <dbReference type="SAM" id="SignalP"/>
    </source>
</evidence>
<feature type="signal peptide" evidence="14">
    <location>
        <begin position="1"/>
        <end position="36"/>
    </location>
</feature>
<dbReference type="PANTHER" id="PTHR43806">
    <property type="entry name" value="PEPTIDASE S8"/>
    <property type="match status" value="1"/>
</dbReference>
<dbReference type="GO" id="GO:0004252">
    <property type="term" value="F:serine-type endopeptidase activity"/>
    <property type="evidence" value="ECO:0007669"/>
    <property type="project" value="UniProtKB-UniRule"/>
</dbReference>
<evidence type="ECO:0000256" key="13">
    <source>
        <dbReference type="SAM" id="Phobius"/>
    </source>
</evidence>
<evidence type="ECO:0000256" key="9">
    <source>
        <dbReference type="ARBA" id="ARBA00023136"/>
    </source>
</evidence>
<keyword evidence="4 10" id="KW-0645">Protease</keyword>
<sequence length="477" mass="49483">MGLAMTSTRMTRRVLVALSAGLLALGLPLAGAPALAQQADVEDTVTDAAQYPPADPAMVPGNPSSGSGDHSQFTHEVECISPNGSLPTDLQQTPWGQMFLRIDEAQRYATGVGQRVAVIDTGVSVHPRLAGRVEGIGDYIADANGLTDCDGHGTIVAGIIAAAEDPVTGFTGVAPDAEILSIRNVSHFYGPVDRLEEQAIQAGNLETMSRAIVLAADRGATVINLSETACVVATYPDDFYTAQLRAAINYAIERDIVVIAAAGNHNQDDPACANSNTPNSLQNHTFPGVFPEVLTVGSIGGDGALSEFSVQGDWVDIVAPGEDIISLDPAAGATSLANQVASPQGDLGPIEGTSFSAPYVAGVAALVRERYPDLSAEQVVNRLVRTAQHPGGLEGRSFGVGYGVLDPVAALTEVLPEEHGIEPAAPEQARNELPPMPPFDWTPTIVAVSGAGGGLVLLGITLFIVRAVRHTRQGSEA</sequence>
<dbReference type="EMBL" id="CP016076">
    <property type="protein sequence ID" value="APU17616.1"/>
    <property type="molecule type" value="Genomic_DNA"/>
</dbReference>